<evidence type="ECO:0000313" key="1">
    <source>
        <dbReference type="EMBL" id="KAK1442700.1"/>
    </source>
</evidence>
<reference evidence="1" key="1">
    <citation type="submission" date="2023-08" db="EMBL/GenBank/DDBJ databases">
        <title>Draft sequence of the Babesia gibsoni genome.</title>
        <authorList>
            <person name="Yamagishi J.Y."/>
            <person name="Xuan X.X."/>
        </authorList>
    </citation>
    <scope>NUCLEOTIDE SEQUENCE</scope>
    <source>
        <strain evidence="1">Azabu</strain>
    </source>
</reference>
<keyword evidence="2" id="KW-1185">Reference proteome</keyword>
<sequence length="192" mass="21592">MYASRRNGGLEGYHETQLLGRLISALKGFYVNIQLANGSKLVGCVDSYNKRILTANINDSFNDLKLLEASGTAPKVPFRLKEAYSRFKNDNRNKDRARVIKASPPSHVIIKDATISTGNRTFQIGRAVISERWVTTVSLSYNYSETTNKINKSSKSSYSVHNLQHAILQEPYDCIKNAAFMKCNRIGRNNLK</sequence>
<evidence type="ECO:0000313" key="2">
    <source>
        <dbReference type="Proteomes" id="UP001230268"/>
    </source>
</evidence>
<protein>
    <submittedName>
        <fullName evidence="1">Uncharacterized protein</fullName>
    </submittedName>
</protein>
<dbReference type="EMBL" id="JAVEPI010000003">
    <property type="protein sequence ID" value="KAK1442700.1"/>
    <property type="molecule type" value="Genomic_DNA"/>
</dbReference>
<proteinExistence type="predicted"/>
<accession>A0AAD8LHD8</accession>
<dbReference type="Proteomes" id="UP001230268">
    <property type="component" value="Unassembled WGS sequence"/>
</dbReference>
<dbReference type="AlphaFoldDB" id="A0AAD8LHD8"/>
<comment type="caution">
    <text evidence="1">The sequence shown here is derived from an EMBL/GenBank/DDBJ whole genome shotgun (WGS) entry which is preliminary data.</text>
</comment>
<name>A0AAD8LHD8_BABGI</name>
<organism evidence="1 2">
    <name type="scientific">Babesia gibsoni</name>
    <dbReference type="NCBI Taxonomy" id="33632"/>
    <lineage>
        <taxon>Eukaryota</taxon>
        <taxon>Sar</taxon>
        <taxon>Alveolata</taxon>
        <taxon>Apicomplexa</taxon>
        <taxon>Aconoidasida</taxon>
        <taxon>Piroplasmida</taxon>
        <taxon>Babesiidae</taxon>
        <taxon>Babesia</taxon>
    </lineage>
</organism>
<gene>
    <name evidence="1" type="ORF">BgAZ_302180</name>
</gene>